<dbReference type="Gene3D" id="3.90.180.10">
    <property type="entry name" value="Medium-chain alcohol dehydrogenases, catalytic domain"/>
    <property type="match status" value="1"/>
</dbReference>
<organism evidence="1 2">
    <name type="scientific">Pomacea canaliculata</name>
    <name type="common">Golden apple snail</name>
    <dbReference type="NCBI Taxonomy" id="400727"/>
    <lineage>
        <taxon>Eukaryota</taxon>
        <taxon>Metazoa</taxon>
        <taxon>Spiralia</taxon>
        <taxon>Lophotrochozoa</taxon>
        <taxon>Mollusca</taxon>
        <taxon>Gastropoda</taxon>
        <taxon>Caenogastropoda</taxon>
        <taxon>Architaenioglossa</taxon>
        <taxon>Ampullarioidea</taxon>
        <taxon>Ampullariidae</taxon>
        <taxon>Pomacea</taxon>
    </lineage>
</organism>
<dbReference type="InterPro" id="IPR011032">
    <property type="entry name" value="GroES-like_sf"/>
</dbReference>
<dbReference type="GO" id="GO:0047522">
    <property type="term" value="F:15-oxoprostaglandin 13-reductase [NAD(P)+] activity"/>
    <property type="evidence" value="ECO:0007669"/>
    <property type="project" value="TreeGrafter"/>
</dbReference>
<dbReference type="PANTHER" id="PTHR43205">
    <property type="entry name" value="PROSTAGLANDIN REDUCTASE"/>
    <property type="match status" value="1"/>
</dbReference>
<keyword evidence="2" id="KW-1185">Reference proteome</keyword>
<protein>
    <recommendedName>
        <fullName evidence="3">Alcohol dehydrogenase-like C-terminal domain-containing protein</fullName>
    </recommendedName>
</protein>
<accession>A0A2T7NSR3</accession>
<dbReference type="EMBL" id="PZQS01000009">
    <property type="protein sequence ID" value="PVD24192.1"/>
    <property type="molecule type" value="Genomic_DNA"/>
</dbReference>
<sequence>MFTIYKQLTIRGVIVGAFVDRFPEALTKMLQWVREGKLKYKESITEGFDNMPSAFISLFRGGNTGKAVVKV</sequence>
<dbReference type="GO" id="GO:0006693">
    <property type="term" value="P:prostaglandin metabolic process"/>
    <property type="evidence" value="ECO:0007669"/>
    <property type="project" value="TreeGrafter"/>
</dbReference>
<dbReference type="OrthoDB" id="809632at2759"/>
<gene>
    <name evidence="1" type="ORF">C0Q70_14662</name>
</gene>
<evidence type="ECO:0000313" key="2">
    <source>
        <dbReference type="Proteomes" id="UP000245119"/>
    </source>
</evidence>
<dbReference type="PANTHER" id="PTHR43205:SF7">
    <property type="entry name" value="PROSTAGLANDIN REDUCTASE 1"/>
    <property type="match status" value="1"/>
</dbReference>
<name>A0A2T7NSR3_POMCA</name>
<dbReference type="Gene3D" id="3.40.50.720">
    <property type="entry name" value="NAD(P)-binding Rossmann-like Domain"/>
    <property type="match status" value="1"/>
</dbReference>
<evidence type="ECO:0008006" key="3">
    <source>
        <dbReference type="Google" id="ProtNLM"/>
    </source>
</evidence>
<proteinExistence type="predicted"/>
<reference evidence="1 2" key="1">
    <citation type="submission" date="2018-04" db="EMBL/GenBank/DDBJ databases">
        <title>The genome of golden apple snail Pomacea canaliculata provides insight into stress tolerance and invasive adaptation.</title>
        <authorList>
            <person name="Liu C."/>
            <person name="Liu B."/>
            <person name="Ren Y."/>
            <person name="Zhang Y."/>
            <person name="Wang H."/>
            <person name="Li S."/>
            <person name="Jiang F."/>
            <person name="Yin L."/>
            <person name="Zhang G."/>
            <person name="Qian W."/>
            <person name="Fan W."/>
        </authorList>
    </citation>
    <scope>NUCLEOTIDE SEQUENCE [LARGE SCALE GENOMIC DNA]</scope>
    <source>
        <strain evidence="1">SZHN2017</strain>
        <tissue evidence="1">Muscle</tissue>
    </source>
</reference>
<evidence type="ECO:0000313" key="1">
    <source>
        <dbReference type="EMBL" id="PVD24192.1"/>
    </source>
</evidence>
<dbReference type="InterPro" id="IPR045010">
    <property type="entry name" value="MDR_fam"/>
</dbReference>
<dbReference type="Proteomes" id="UP000245119">
    <property type="component" value="Linkage Group LG9"/>
</dbReference>
<dbReference type="SUPFAM" id="SSF50129">
    <property type="entry name" value="GroES-like"/>
    <property type="match status" value="1"/>
</dbReference>
<dbReference type="AlphaFoldDB" id="A0A2T7NSR3"/>
<comment type="caution">
    <text evidence="1">The sequence shown here is derived from an EMBL/GenBank/DDBJ whole genome shotgun (WGS) entry which is preliminary data.</text>
</comment>
<dbReference type="STRING" id="400727.A0A2T7NSR3"/>